<dbReference type="Ensembl" id="ENSEBUT00000007239.1">
    <property type="protein sequence ID" value="ENSEBUP00000006776.1"/>
    <property type="gene ID" value="ENSEBUG00000004458.1"/>
</dbReference>
<dbReference type="Gene3D" id="2.130.10.10">
    <property type="entry name" value="YVTN repeat-like/Quinoprotein amine dehydrogenase"/>
    <property type="match status" value="2"/>
</dbReference>
<dbReference type="PROSITE" id="PS50197">
    <property type="entry name" value="BEACH"/>
    <property type="match status" value="1"/>
</dbReference>
<dbReference type="GO" id="GO:0002233">
    <property type="term" value="P:leukocyte chemotaxis involved in immune response"/>
    <property type="evidence" value="ECO:0007669"/>
    <property type="project" value="Ensembl"/>
</dbReference>
<dbReference type="InterPro" id="IPR001680">
    <property type="entry name" value="WD40_rpt"/>
</dbReference>
<dbReference type="AlphaFoldDB" id="A0A8C4NHG3"/>
<protein>
    <submittedName>
        <fullName evidence="6">Neutral sphingomyelinase (N-SMase) activation associated factor</fullName>
    </submittedName>
</protein>
<keyword evidence="1 2" id="KW-0853">WD repeat</keyword>
<dbReference type="SMART" id="SM01026">
    <property type="entry name" value="Beach"/>
    <property type="match status" value="1"/>
</dbReference>
<dbReference type="SUPFAM" id="SSF50729">
    <property type="entry name" value="PH domain-like"/>
    <property type="match status" value="1"/>
</dbReference>
<evidence type="ECO:0000259" key="4">
    <source>
        <dbReference type="PROSITE" id="PS50197"/>
    </source>
</evidence>
<evidence type="ECO:0000256" key="1">
    <source>
        <dbReference type="ARBA" id="ARBA00022574"/>
    </source>
</evidence>
<dbReference type="Proteomes" id="UP000694388">
    <property type="component" value="Unplaced"/>
</dbReference>
<organism evidence="6 7">
    <name type="scientific">Eptatretus burgeri</name>
    <name type="common">Inshore hagfish</name>
    <dbReference type="NCBI Taxonomy" id="7764"/>
    <lineage>
        <taxon>Eukaryota</taxon>
        <taxon>Metazoa</taxon>
        <taxon>Chordata</taxon>
        <taxon>Craniata</taxon>
        <taxon>Vertebrata</taxon>
        <taxon>Cyclostomata</taxon>
        <taxon>Myxini</taxon>
        <taxon>Myxiniformes</taxon>
        <taxon>Myxinidae</taxon>
        <taxon>Eptatretinae</taxon>
        <taxon>Eptatretus</taxon>
    </lineage>
</organism>
<dbReference type="PROSITE" id="PS51783">
    <property type="entry name" value="PH_BEACH"/>
    <property type="match status" value="1"/>
</dbReference>
<keyword evidence="7" id="KW-1185">Reference proteome</keyword>
<dbReference type="PANTHER" id="PTHR13743">
    <property type="entry name" value="BEIGE/BEACH-RELATED"/>
    <property type="match status" value="1"/>
</dbReference>
<name>A0A8C4NHG3_EPTBU</name>
<dbReference type="InterPro" id="IPR036372">
    <property type="entry name" value="BEACH_dom_sf"/>
</dbReference>
<reference evidence="6" key="2">
    <citation type="submission" date="2025-09" db="UniProtKB">
        <authorList>
            <consortium name="Ensembl"/>
        </authorList>
    </citation>
    <scope>IDENTIFICATION</scope>
</reference>
<dbReference type="GeneTree" id="ENSGT00940000155059"/>
<dbReference type="PROSITE" id="PS50294">
    <property type="entry name" value="WD_REPEATS_REGION"/>
    <property type="match status" value="4"/>
</dbReference>
<feature type="repeat" description="WD" evidence="2">
    <location>
        <begin position="488"/>
        <end position="527"/>
    </location>
</feature>
<feature type="repeat" description="WD" evidence="2">
    <location>
        <begin position="579"/>
        <end position="620"/>
    </location>
</feature>
<evidence type="ECO:0000256" key="3">
    <source>
        <dbReference type="SAM" id="MobiDB-lite"/>
    </source>
</evidence>
<evidence type="ECO:0000259" key="5">
    <source>
        <dbReference type="PROSITE" id="PS51783"/>
    </source>
</evidence>
<reference evidence="6" key="1">
    <citation type="submission" date="2025-08" db="UniProtKB">
        <authorList>
            <consortium name="Ensembl"/>
        </authorList>
    </citation>
    <scope>IDENTIFICATION</scope>
</reference>
<dbReference type="InterPro" id="IPR050865">
    <property type="entry name" value="BEACH_Domain"/>
</dbReference>
<proteinExistence type="predicted"/>
<sequence length="694" mass="78004">MTCLRRCGTEARMQCSAEMVLPLVTNPGLVCVTCHYLFFQPLSGFPESMLKIPLQDVRRLYKRRHVLKPVGLEVFCTESGLCSDIYLKFYNTKDRDEVYYLIASCLDNHVTEHTAESYTLQWQRGLISNYDYLLHLNNLADRSFNDLSQYPVFPWIIVDYASPQLAPEHMLCIQNGRFDHADRMFNSIADTWNNCMDGVTDFKELIPEFFGKDPSFLENRFGLHLGVRQDGQPVQDVELPPWASDSADYLKKQSEALESPFVSQRLHDWIDLIFGYKQRGDEAVKAHNVFHPLTYEENADLDRIGDATHKIAVLTQILEFGQTPKQLFTTPHPQRMTPFANECRPHSQRLSSVGSNSTPRAQSSEGPECSKDDYGASSSFEDLTEETRVMVWSSLDRLQLSSQHKIHKESVTALSCSSSNSFLFSASQDFTMKMFSMESLFLQRSVSFSNMTLSSCVMLPGDVTVVCGSWDNNIYFYSVPFGRKQDTLMGHDDAISRVYWHRGLLCTASWDSTVKLWKCSAERLAEQKRNVCELQAEMEHDSGVTAVHMSPTCAALASGTKEGLLTIWDVETQEVLRALQAHAGTVRDTAFSPDGRHLLTCGDDGFLKVVDVRTATMTASCHACTPQRCLVWNGSTALAGSENGELVVWDSTMLRVLARFSGHAGAITCLELNEVNGTVITGGEDRSISIWKLS</sequence>
<evidence type="ECO:0000313" key="7">
    <source>
        <dbReference type="Proteomes" id="UP000694388"/>
    </source>
</evidence>
<dbReference type="InterPro" id="IPR000409">
    <property type="entry name" value="BEACH_dom"/>
</dbReference>
<evidence type="ECO:0000256" key="2">
    <source>
        <dbReference type="PROSITE-ProRule" id="PRU00221"/>
    </source>
</evidence>
<dbReference type="CDD" id="cd00200">
    <property type="entry name" value="WD40"/>
    <property type="match status" value="1"/>
</dbReference>
<feature type="domain" description="BEACH-type PH" evidence="5">
    <location>
        <begin position="6"/>
        <end position="103"/>
    </location>
</feature>
<dbReference type="Gene3D" id="2.30.29.30">
    <property type="entry name" value="Pleckstrin-homology domain (PH domain)/Phosphotyrosine-binding domain (PTB)"/>
    <property type="match status" value="1"/>
</dbReference>
<dbReference type="InterPro" id="IPR015943">
    <property type="entry name" value="WD40/YVTN_repeat-like_dom_sf"/>
</dbReference>
<dbReference type="SUPFAM" id="SSF50978">
    <property type="entry name" value="WD40 repeat-like"/>
    <property type="match status" value="1"/>
</dbReference>
<dbReference type="GO" id="GO:0002232">
    <property type="term" value="P:leukocyte chemotaxis involved in inflammatory response"/>
    <property type="evidence" value="ECO:0007669"/>
    <property type="project" value="Ensembl"/>
</dbReference>
<dbReference type="InterPro" id="IPR023362">
    <property type="entry name" value="PH-BEACH_dom"/>
</dbReference>
<dbReference type="SMART" id="SM00320">
    <property type="entry name" value="WD40"/>
    <property type="match status" value="7"/>
</dbReference>
<dbReference type="CDD" id="cd06071">
    <property type="entry name" value="Beach"/>
    <property type="match status" value="1"/>
</dbReference>
<dbReference type="Pfam" id="PF00400">
    <property type="entry name" value="WD40"/>
    <property type="match status" value="5"/>
</dbReference>
<dbReference type="Pfam" id="PF02893">
    <property type="entry name" value="GRAM"/>
    <property type="match status" value="1"/>
</dbReference>
<feature type="compositionally biased region" description="Polar residues" evidence="3">
    <location>
        <begin position="348"/>
        <end position="365"/>
    </location>
</feature>
<dbReference type="InterPro" id="IPR036322">
    <property type="entry name" value="WD40_repeat_dom_sf"/>
</dbReference>
<dbReference type="InterPro" id="IPR011993">
    <property type="entry name" value="PH-like_dom_sf"/>
</dbReference>
<feature type="domain" description="BEACH" evidence="4">
    <location>
        <begin position="41"/>
        <end position="335"/>
    </location>
</feature>
<feature type="repeat" description="WD" evidence="2">
    <location>
        <begin position="537"/>
        <end position="578"/>
    </location>
</feature>
<accession>A0A8C4NHG3</accession>
<feature type="region of interest" description="Disordered" evidence="3">
    <location>
        <begin position="335"/>
        <end position="377"/>
    </location>
</feature>
<dbReference type="GO" id="GO:0030593">
    <property type="term" value="P:neutrophil chemotaxis"/>
    <property type="evidence" value="ECO:0007669"/>
    <property type="project" value="Ensembl"/>
</dbReference>
<dbReference type="PANTHER" id="PTHR13743:SF123">
    <property type="entry name" value="PROTEIN FAN"/>
    <property type="match status" value="1"/>
</dbReference>
<dbReference type="OMA" id="QVYKRRY"/>
<evidence type="ECO:0000313" key="6">
    <source>
        <dbReference type="Ensembl" id="ENSEBUP00000006776.1"/>
    </source>
</evidence>
<feature type="repeat" description="WD" evidence="2">
    <location>
        <begin position="660"/>
        <end position="694"/>
    </location>
</feature>
<dbReference type="SUPFAM" id="SSF81837">
    <property type="entry name" value="BEACH domain"/>
    <property type="match status" value="1"/>
</dbReference>
<dbReference type="PROSITE" id="PS50082">
    <property type="entry name" value="WD_REPEATS_2"/>
    <property type="match status" value="4"/>
</dbReference>
<dbReference type="Pfam" id="PF02138">
    <property type="entry name" value="Beach"/>
    <property type="match status" value="2"/>
</dbReference>
<dbReference type="InterPro" id="IPR004182">
    <property type="entry name" value="GRAM"/>
</dbReference>
<dbReference type="Gene3D" id="1.10.1540.10">
    <property type="entry name" value="BEACH domain"/>
    <property type="match status" value="2"/>
</dbReference>